<sequence>MKNILLVIAILLLANKMNAQGCSDAGICSINHGFQTDEKHHKNKLEFAAIYSLGEADVAYFSPYISYSKRFNDRFSFTSKITFSTATGSFGTRSQFGDAFLIGNYTFKEKSKKQWSVLTGFKFPFTASNLKINGYSLPLDYQSSLGTIDLFLGTNLNYKKWDFNAALQLPVINLNKNSYFKEYGGTDDFPSTNLFERKPDALVRATYSIKTPNKKFTFKPNVLLIYHLGEDSFENIFGQRESINGSDGLTINGNLISSYSVSKQSSLELSLATPFVVRDIRPDGLTRSFVLGLQYQYSF</sequence>
<feature type="chain" id="PRO_5029636711" description="Transporter" evidence="1">
    <location>
        <begin position="20"/>
        <end position="299"/>
    </location>
</feature>
<reference evidence="2 3" key="1">
    <citation type="submission" date="2019-09" db="EMBL/GenBank/DDBJ databases">
        <title>Flavobacterium sp. nov., isolated from glacier ice.</title>
        <authorList>
            <person name="Liu Q."/>
        </authorList>
    </citation>
    <scope>NUCLEOTIDE SEQUENCE [LARGE SCALE GENOMIC DNA]</scope>
    <source>
        <strain evidence="2 3">NBRC 112527</strain>
    </source>
</reference>
<gene>
    <name evidence="2" type="ORF">F6464_10320</name>
</gene>
<dbReference type="RefSeq" id="WP_151107729.1">
    <property type="nucleotide sequence ID" value="NZ_WAEM01000005.1"/>
</dbReference>
<dbReference type="Proteomes" id="UP000490922">
    <property type="component" value="Unassembled WGS sequence"/>
</dbReference>
<evidence type="ECO:0000313" key="3">
    <source>
        <dbReference type="Proteomes" id="UP000490922"/>
    </source>
</evidence>
<dbReference type="AlphaFoldDB" id="A0A7J5AD57"/>
<comment type="caution">
    <text evidence="2">The sequence shown here is derived from an EMBL/GenBank/DDBJ whole genome shotgun (WGS) entry which is preliminary data.</text>
</comment>
<organism evidence="2 3">
    <name type="scientific">Flavobacterium luteum</name>
    <dbReference type="NCBI Taxonomy" id="2026654"/>
    <lineage>
        <taxon>Bacteria</taxon>
        <taxon>Pseudomonadati</taxon>
        <taxon>Bacteroidota</taxon>
        <taxon>Flavobacteriia</taxon>
        <taxon>Flavobacteriales</taxon>
        <taxon>Flavobacteriaceae</taxon>
        <taxon>Flavobacterium</taxon>
    </lineage>
</organism>
<keyword evidence="3" id="KW-1185">Reference proteome</keyword>
<evidence type="ECO:0000256" key="1">
    <source>
        <dbReference type="SAM" id="SignalP"/>
    </source>
</evidence>
<dbReference type="EMBL" id="WAEM01000005">
    <property type="protein sequence ID" value="KAB1155502.1"/>
    <property type="molecule type" value="Genomic_DNA"/>
</dbReference>
<feature type="signal peptide" evidence="1">
    <location>
        <begin position="1"/>
        <end position="19"/>
    </location>
</feature>
<dbReference type="OrthoDB" id="1119914at2"/>
<evidence type="ECO:0000313" key="2">
    <source>
        <dbReference type="EMBL" id="KAB1155502.1"/>
    </source>
</evidence>
<name>A0A7J5AD57_9FLAO</name>
<evidence type="ECO:0008006" key="4">
    <source>
        <dbReference type="Google" id="ProtNLM"/>
    </source>
</evidence>
<keyword evidence="1" id="KW-0732">Signal</keyword>
<proteinExistence type="predicted"/>
<protein>
    <recommendedName>
        <fullName evidence="4">Transporter</fullName>
    </recommendedName>
</protein>
<accession>A0A7J5AD57</accession>